<keyword evidence="1" id="KW-0863">Zinc-finger</keyword>
<gene>
    <name evidence="4" type="ORF">PHYSODRAFT_301446</name>
</gene>
<keyword evidence="1" id="KW-0862">Zinc</keyword>
<dbReference type="InParanoid" id="G4ZDU3"/>
<evidence type="ECO:0000259" key="3">
    <source>
        <dbReference type="PROSITE" id="PS50966"/>
    </source>
</evidence>
<dbReference type="PROSITE" id="PS50966">
    <property type="entry name" value="ZF_SWIM"/>
    <property type="match status" value="1"/>
</dbReference>
<dbReference type="PANTHER" id="PTHR31569">
    <property type="entry name" value="SWIM-TYPE DOMAIN-CONTAINING PROTEIN"/>
    <property type="match status" value="1"/>
</dbReference>
<dbReference type="InterPro" id="IPR007527">
    <property type="entry name" value="Znf_SWIM"/>
</dbReference>
<evidence type="ECO:0000256" key="1">
    <source>
        <dbReference type="PROSITE-ProRule" id="PRU00325"/>
    </source>
</evidence>
<protein>
    <recommendedName>
        <fullName evidence="3">SWIM-type domain-containing protein</fullName>
    </recommendedName>
</protein>
<dbReference type="RefSeq" id="XP_009528080.1">
    <property type="nucleotide sequence ID" value="XM_009529785.1"/>
</dbReference>
<dbReference type="InterPro" id="IPR052579">
    <property type="entry name" value="Zinc_finger_SWIM"/>
</dbReference>
<dbReference type="Pfam" id="PF21056">
    <property type="entry name" value="ZSWIM1-3_RNaseH-like"/>
    <property type="match status" value="1"/>
</dbReference>
<dbReference type="InterPro" id="IPR048324">
    <property type="entry name" value="ZSWIM1-3_RNaseH-like"/>
</dbReference>
<feature type="compositionally biased region" description="Low complexity" evidence="2">
    <location>
        <begin position="508"/>
        <end position="521"/>
    </location>
</feature>
<dbReference type="SMR" id="G4ZDU3"/>
<evidence type="ECO:0000256" key="2">
    <source>
        <dbReference type="SAM" id="MobiDB-lite"/>
    </source>
</evidence>
<feature type="domain" description="SWIM-type" evidence="3">
    <location>
        <begin position="337"/>
        <end position="369"/>
    </location>
</feature>
<dbReference type="EMBL" id="JH159154">
    <property type="protein sequence ID" value="EGZ19022.1"/>
    <property type="molecule type" value="Genomic_DNA"/>
</dbReference>
<dbReference type="Proteomes" id="UP000002640">
    <property type="component" value="Unassembled WGS sequence"/>
</dbReference>
<accession>G4ZDU3</accession>
<reference evidence="4 5" key="1">
    <citation type="journal article" date="2006" name="Science">
        <title>Phytophthora genome sequences uncover evolutionary origins and mechanisms of pathogenesis.</title>
        <authorList>
            <person name="Tyler B.M."/>
            <person name="Tripathy S."/>
            <person name="Zhang X."/>
            <person name="Dehal P."/>
            <person name="Jiang R.H."/>
            <person name="Aerts A."/>
            <person name="Arredondo F.D."/>
            <person name="Baxter L."/>
            <person name="Bensasson D."/>
            <person name="Beynon J.L."/>
            <person name="Chapman J."/>
            <person name="Damasceno C.M."/>
            <person name="Dorrance A.E."/>
            <person name="Dou D."/>
            <person name="Dickerman A.W."/>
            <person name="Dubchak I.L."/>
            <person name="Garbelotto M."/>
            <person name="Gijzen M."/>
            <person name="Gordon S.G."/>
            <person name="Govers F."/>
            <person name="Grunwald N.J."/>
            <person name="Huang W."/>
            <person name="Ivors K.L."/>
            <person name="Jones R.W."/>
            <person name="Kamoun S."/>
            <person name="Krampis K."/>
            <person name="Lamour K.H."/>
            <person name="Lee M.K."/>
            <person name="McDonald W.H."/>
            <person name="Medina M."/>
            <person name="Meijer H.J."/>
            <person name="Nordberg E.K."/>
            <person name="Maclean D.J."/>
            <person name="Ospina-Giraldo M.D."/>
            <person name="Morris P.F."/>
            <person name="Phuntumart V."/>
            <person name="Putnam N.H."/>
            <person name="Rash S."/>
            <person name="Rose J.K."/>
            <person name="Sakihama Y."/>
            <person name="Salamov A.A."/>
            <person name="Savidor A."/>
            <person name="Scheuring C.F."/>
            <person name="Smith B.M."/>
            <person name="Sobral B.W."/>
            <person name="Terry A."/>
            <person name="Torto-Alalibo T.A."/>
            <person name="Win J."/>
            <person name="Xu Z."/>
            <person name="Zhang H."/>
            <person name="Grigoriev I.V."/>
            <person name="Rokhsar D.S."/>
            <person name="Boore J.L."/>
        </authorList>
    </citation>
    <scope>NUCLEOTIDE SEQUENCE [LARGE SCALE GENOMIC DNA]</scope>
    <source>
        <strain evidence="4 5">P6497</strain>
    </source>
</reference>
<keyword evidence="1" id="KW-0479">Metal-binding</keyword>
<proteinExistence type="predicted"/>
<dbReference type="AlphaFoldDB" id="G4ZDU3"/>
<evidence type="ECO:0000313" key="5">
    <source>
        <dbReference type="Proteomes" id="UP000002640"/>
    </source>
</evidence>
<sequence>MVTVPQPRVKNALEPEVLSTVDTLRKAGASKKRIQQYIHENSVCTPTNQDVHNLVRRLEKREHTASTSAKWLKQWVQEFSEESGNVAGIFVDSVQNKNIATCITLQTAHMRQLFDFLPEVWMIDATHGTNSSKYKLLVYAKTEREYKRLRDYMHYIMGIGRRSASGRTELGPGSSELGAGGAELGAGSAELESDESNDDAPQHPFEAYFVKNWDKCRSMWCAFERQNAVTLANNTKNRIEASWKQLKDLVDSFMEVDECIVSIMYYRAQEEKKLMDSLFKLSVVHDPNSHACELIYEQYVFATTRGKYKYKEAVPGVFLVQYVSDEEDALDEPTSKYSVMKRDWTCSCMFMTSRLLPCRHVFYLRKALGFESIIHTQLLHPRWLLTTLRSSTDAPQLPGAPLAVSSVLPEPRASWNSNRKFRETNAVASTISEQLSGLVLQDVAKRFKHGEYTAISRMTDVAEPADALQFTELPAEHHVAQDLDVSSSASVQTTQLGMDGSPLGTDRSQLGSYGSQLGSDGFQLVSEENPTNPDGLDTSEEVNSSQAESTLPVAVAPPVQAKKK</sequence>
<dbReference type="GeneID" id="20642015"/>
<dbReference type="STRING" id="1094619.G4ZDU3"/>
<organism evidence="4 5">
    <name type="scientific">Phytophthora sojae (strain P6497)</name>
    <name type="common">Soybean stem and root rot agent</name>
    <name type="synonym">Phytophthora megasperma f. sp. glycines</name>
    <dbReference type="NCBI Taxonomy" id="1094619"/>
    <lineage>
        <taxon>Eukaryota</taxon>
        <taxon>Sar</taxon>
        <taxon>Stramenopiles</taxon>
        <taxon>Oomycota</taxon>
        <taxon>Peronosporomycetes</taxon>
        <taxon>Peronosporales</taxon>
        <taxon>Peronosporaceae</taxon>
        <taxon>Phytophthora</taxon>
    </lineage>
</organism>
<dbReference type="KEGG" id="psoj:PHYSODRAFT_301446"/>
<dbReference type="GO" id="GO:0008270">
    <property type="term" value="F:zinc ion binding"/>
    <property type="evidence" value="ECO:0007669"/>
    <property type="project" value="UniProtKB-KW"/>
</dbReference>
<feature type="region of interest" description="Disordered" evidence="2">
    <location>
        <begin position="494"/>
        <end position="564"/>
    </location>
</feature>
<keyword evidence="5" id="KW-1185">Reference proteome</keyword>
<name>G4ZDU3_PHYSP</name>
<evidence type="ECO:0000313" key="4">
    <source>
        <dbReference type="EMBL" id="EGZ19022.1"/>
    </source>
</evidence>
<dbReference type="PANTHER" id="PTHR31569:SF4">
    <property type="entry name" value="SWIM-TYPE DOMAIN-CONTAINING PROTEIN"/>
    <property type="match status" value="1"/>
</dbReference>